<sequence>MIVVRVHCIGINFRNALKSRGLYLHTRIFAQSDEDQPKVNRDTEPGSDFLGTIVRVGLTITNFQVGDHVVDVTGDGTYYSHIMINSQLIIRIPSDFLLTDEQLCGLPCQILTVIYSLKYRVHLQSDQTVLIHAATGAAGQMCIQYCQCTGARVIATAESEEKRRFLREHYGIEHVFNSRDASFVNDIRRILPQGVDVIVNSLSDNLLKESIKLLSYHGHFVEWCKRDIYDKNNLSIGSCITSYSSYMFVEAIDLFAQRKLRAVEPTVTYEPSQVIEALLRCNSGQVMGKTVFRITSSDQPLTINKKQSTAQTDKTSRTTRLKFVNTPFLRIRKMPLTFNILRELFNTAEKVPQKVALVLEDQVWTYGELIEKVNQVVQYLNRFEITQGQIIYQFVERSLEMVCGILGIICAGGVYCSLNPADPLERLISLIDQTQGQFVMLHEKTRNQFPSSAVKKVILYEEIFFLSMNTTKKSKSFACNEAGAAYIICTSGTTGQQKAIIHTHESLSASVDALIHWNVGFYSSQDQVLQIAACSWAMHLLEIFPILVLGGTLVLMRAGGQLNMTYFSRTLFDQQITTLTIGAGMARALINYAEDLDINDNMIPAGYPLPGYRCLLIDEHEEVISYTTLQKCSAIGQICLGGPSVFNCYLNDPQRTATTLITINSEAYIKTGDLGYYNSHGEVVPAGRTDFQIKIRGQRVEAAEIENTIIASLSNEISSCLVMKSTENEERLIAYLVSKNLDINIESIRKYCNTHLRQYMIPSHFVVLDSFPVNTNGKIDRKRLPPPSPLSSCTSTKLTETYEEQPVSELEEKVHRFWCTLLHLDAISRDANCFALGGSSLSIMQLFNYYQVYLAPHKQLNVLDFIVNPTIVEHVRHLKDPEMKTFTHWNALNLVQGM</sequence>
<dbReference type="InterPro" id="IPR013154">
    <property type="entry name" value="ADH-like_N"/>
</dbReference>
<proteinExistence type="predicted"/>
<dbReference type="SMART" id="SM00829">
    <property type="entry name" value="PKS_ER"/>
    <property type="match status" value="1"/>
</dbReference>
<comment type="caution">
    <text evidence="3">The sequence shown here is derived from an EMBL/GenBank/DDBJ whole genome shotgun (WGS) entry which is preliminary data.</text>
</comment>
<evidence type="ECO:0000259" key="1">
    <source>
        <dbReference type="PROSITE" id="PS50075"/>
    </source>
</evidence>
<dbReference type="PROSITE" id="PS50075">
    <property type="entry name" value="CARRIER"/>
    <property type="match status" value="1"/>
</dbReference>
<dbReference type="CDD" id="cd05195">
    <property type="entry name" value="enoyl_red"/>
    <property type="match status" value="1"/>
</dbReference>
<dbReference type="Gene3D" id="1.10.1200.10">
    <property type="entry name" value="ACP-like"/>
    <property type="match status" value="1"/>
</dbReference>
<evidence type="ECO:0000313" key="3">
    <source>
        <dbReference type="EMBL" id="CAF1599959.1"/>
    </source>
</evidence>
<dbReference type="Pfam" id="PF08240">
    <property type="entry name" value="ADH_N"/>
    <property type="match status" value="1"/>
</dbReference>
<reference evidence="3" key="1">
    <citation type="submission" date="2021-02" db="EMBL/GenBank/DDBJ databases">
        <authorList>
            <person name="Nowell W R."/>
        </authorList>
    </citation>
    <scope>NUCLEOTIDE SEQUENCE</scope>
</reference>
<feature type="domain" description="Carrier" evidence="1">
    <location>
        <begin position="805"/>
        <end position="882"/>
    </location>
</feature>
<dbReference type="InterPro" id="IPR036291">
    <property type="entry name" value="NAD(P)-bd_dom_sf"/>
</dbReference>
<keyword evidence="4" id="KW-1185">Reference proteome</keyword>
<dbReference type="InterPro" id="IPR009081">
    <property type="entry name" value="PP-bd_ACP"/>
</dbReference>
<dbReference type="SUPFAM" id="SSF51735">
    <property type="entry name" value="NAD(P)-binding Rossmann-fold domains"/>
    <property type="match status" value="1"/>
</dbReference>
<dbReference type="PANTHER" id="PTHR45527:SF1">
    <property type="entry name" value="FATTY ACID SYNTHASE"/>
    <property type="match status" value="1"/>
</dbReference>
<dbReference type="SUPFAM" id="SSF56801">
    <property type="entry name" value="Acetyl-CoA synthetase-like"/>
    <property type="match status" value="1"/>
</dbReference>
<evidence type="ECO:0000313" key="2">
    <source>
        <dbReference type="EMBL" id="CAF1360501.1"/>
    </source>
</evidence>
<dbReference type="Proteomes" id="UP000663832">
    <property type="component" value="Unassembled WGS sequence"/>
</dbReference>
<dbReference type="Gene3D" id="3.30.300.30">
    <property type="match status" value="1"/>
</dbReference>
<dbReference type="GO" id="GO:0043041">
    <property type="term" value="P:amino acid activation for nonribosomal peptide biosynthetic process"/>
    <property type="evidence" value="ECO:0007669"/>
    <property type="project" value="TreeGrafter"/>
</dbReference>
<dbReference type="GO" id="GO:0005737">
    <property type="term" value="C:cytoplasm"/>
    <property type="evidence" value="ECO:0007669"/>
    <property type="project" value="TreeGrafter"/>
</dbReference>
<dbReference type="OrthoDB" id="10253869at2759"/>
<dbReference type="InterPro" id="IPR013149">
    <property type="entry name" value="ADH-like_C"/>
</dbReference>
<dbReference type="SUPFAM" id="SSF50129">
    <property type="entry name" value="GroES-like"/>
    <property type="match status" value="1"/>
</dbReference>
<dbReference type="InterPro" id="IPR042099">
    <property type="entry name" value="ANL_N_sf"/>
</dbReference>
<evidence type="ECO:0000313" key="4">
    <source>
        <dbReference type="Proteomes" id="UP000663832"/>
    </source>
</evidence>
<dbReference type="EMBL" id="CAJNOM010001249">
    <property type="protein sequence ID" value="CAF1599959.1"/>
    <property type="molecule type" value="Genomic_DNA"/>
</dbReference>
<dbReference type="SUPFAM" id="SSF47336">
    <property type="entry name" value="ACP-like"/>
    <property type="match status" value="1"/>
</dbReference>
<dbReference type="InterPro" id="IPR036736">
    <property type="entry name" value="ACP-like_sf"/>
</dbReference>
<accession>A0A816ARU4</accession>
<dbReference type="AlphaFoldDB" id="A0A816ARU4"/>
<dbReference type="Proteomes" id="UP000663877">
    <property type="component" value="Unassembled WGS sequence"/>
</dbReference>
<dbReference type="Pfam" id="PF00107">
    <property type="entry name" value="ADH_zinc_N"/>
    <property type="match status" value="1"/>
</dbReference>
<dbReference type="GO" id="GO:0016491">
    <property type="term" value="F:oxidoreductase activity"/>
    <property type="evidence" value="ECO:0007669"/>
    <property type="project" value="InterPro"/>
</dbReference>
<name>A0A816ARU4_9BILA</name>
<dbReference type="Gene3D" id="3.40.50.720">
    <property type="entry name" value="NAD(P)-binding Rossmann-like Domain"/>
    <property type="match status" value="1"/>
</dbReference>
<dbReference type="PANTHER" id="PTHR45527">
    <property type="entry name" value="NONRIBOSOMAL PEPTIDE SYNTHETASE"/>
    <property type="match status" value="1"/>
</dbReference>
<dbReference type="InterPro" id="IPR011032">
    <property type="entry name" value="GroES-like_sf"/>
</dbReference>
<dbReference type="GO" id="GO:0044550">
    <property type="term" value="P:secondary metabolite biosynthetic process"/>
    <property type="evidence" value="ECO:0007669"/>
    <property type="project" value="TreeGrafter"/>
</dbReference>
<dbReference type="InterPro" id="IPR020843">
    <property type="entry name" value="ER"/>
</dbReference>
<protein>
    <recommendedName>
        <fullName evidence="1">Carrier domain-containing protein</fullName>
    </recommendedName>
</protein>
<dbReference type="Gene3D" id="3.40.50.12780">
    <property type="entry name" value="N-terminal domain of ligase-like"/>
    <property type="match status" value="2"/>
</dbReference>
<dbReference type="InterPro" id="IPR000873">
    <property type="entry name" value="AMP-dep_synth/lig_dom"/>
</dbReference>
<dbReference type="EMBL" id="CAJNOI010000903">
    <property type="protein sequence ID" value="CAF1360501.1"/>
    <property type="molecule type" value="Genomic_DNA"/>
</dbReference>
<dbReference type="InterPro" id="IPR045851">
    <property type="entry name" value="AMP-bd_C_sf"/>
</dbReference>
<dbReference type="GO" id="GO:0031177">
    <property type="term" value="F:phosphopantetheine binding"/>
    <property type="evidence" value="ECO:0007669"/>
    <property type="project" value="TreeGrafter"/>
</dbReference>
<organism evidence="3 4">
    <name type="scientific">Adineta steineri</name>
    <dbReference type="NCBI Taxonomy" id="433720"/>
    <lineage>
        <taxon>Eukaryota</taxon>
        <taxon>Metazoa</taxon>
        <taxon>Spiralia</taxon>
        <taxon>Gnathifera</taxon>
        <taxon>Rotifera</taxon>
        <taxon>Eurotatoria</taxon>
        <taxon>Bdelloidea</taxon>
        <taxon>Adinetida</taxon>
        <taxon>Adinetidae</taxon>
        <taxon>Adineta</taxon>
    </lineage>
</organism>
<dbReference type="Pfam" id="PF00501">
    <property type="entry name" value="AMP-binding"/>
    <property type="match status" value="1"/>
</dbReference>
<gene>
    <name evidence="2" type="ORF">BJG266_LOCUS35468</name>
    <name evidence="3" type="ORF">QVE165_LOCUS52486</name>
</gene>
<dbReference type="Gene3D" id="3.90.180.10">
    <property type="entry name" value="Medium-chain alcohol dehydrogenases, catalytic domain"/>
    <property type="match status" value="1"/>
</dbReference>